<evidence type="ECO:0000313" key="4">
    <source>
        <dbReference type="WBParaSite" id="PSAMB.scaffold5242size12229.g26188.t1"/>
    </source>
</evidence>
<proteinExistence type="predicted"/>
<feature type="signal peptide" evidence="1">
    <location>
        <begin position="1"/>
        <end position="17"/>
    </location>
</feature>
<sequence length="561" mass="62524">MPRLLYAIPFLLTVVCGNLTARESPMVKTKYGELEGERVESTEGRKVDAFLGIPYAKPPIGDLRFKKPQSPDRWEGIRSAKSFGNVCMQPVFFPSLNATKIDEDCLFLNVITPAWAPPDPSGFPVMMWIYGGAFYLGSSVEYGYRGLAKGLVAEGVIVVTINYRLGLWGFLSTGDDVCPGNLGLWDQTKALEWIHDTIGQFNGDSSRVTVFGISAGGASTDFLTLSPHSQNLFDRAIPMAGTASAIWAMNPSVAEHTKELAAQLDCVTSPSEAMIECLHNKSNADITSALMKLGQDYNRLSFFRFTPVIDGDFLPHPVTIMRQNAPKKSVITGMAEVEGITFVIMLAPLHKFGVTDKISMETFDVFLNSSLPKESYKNAELLHELAKHQYLTDGDTHNSTYLLLKYSQMMGDFLQVVPTYRDVQDMLQNNWTVHSYSFDYANPASFSPGTRLRIPTHGVELLYFFGEPVYASFQYDDIDESLMKKVTAMWAQFAKTKDPNLPQNELKWPAVSGNQSNTLVIKEQPEIRVGYHQQSIAFWTKLVPTVENFELCDDPSTKPSL</sequence>
<dbReference type="WBParaSite" id="PSAMB.scaffold5242size12229.g26188.t1">
    <property type="protein sequence ID" value="PSAMB.scaffold5242size12229.g26188.t1"/>
    <property type="gene ID" value="PSAMB.scaffold5242size12229.g26188"/>
</dbReference>
<accession>A0A914WTT7</accession>
<dbReference type="InterPro" id="IPR019819">
    <property type="entry name" value="Carboxylesterase_B_CS"/>
</dbReference>
<dbReference type="AlphaFoldDB" id="A0A914WTT7"/>
<dbReference type="Pfam" id="PF00135">
    <property type="entry name" value="COesterase"/>
    <property type="match status" value="1"/>
</dbReference>
<dbReference type="Gene3D" id="3.40.50.1820">
    <property type="entry name" value="alpha/beta hydrolase"/>
    <property type="match status" value="1"/>
</dbReference>
<keyword evidence="1" id="KW-0732">Signal</keyword>
<dbReference type="InterPro" id="IPR002018">
    <property type="entry name" value="CarbesteraseB"/>
</dbReference>
<evidence type="ECO:0000259" key="2">
    <source>
        <dbReference type="Pfam" id="PF00135"/>
    </source>
</evidence>
<keyword evidence="3" id="KW-1185">Reference proteome</keyword>
<feature type="chain" id="PRO_5037713350" evidence="1">
    <location>
        <begin position="18"/>
        <end position="561"/>
    </location>
</feature>
<dbReference type="PANTHER" id="PTHR44590:SF3">
    <property type="entry name" value="CARBOXYLESTERASE TYPE B DOMAIN-CONTAINING PROTEIN"/>
    <property type="match status" value="1"/>
</dbReference>
<evidence type="ECO:0000256" key="1">
    <source>
        <dbReference type="SAM" id="SignalP"/>
    </source>
</evidence>
<protein>
    <submittedName>
        <fullName evidence="4">Carboxylesterase type B domain-containing protein</fullName>
    </submittedName>
</protein>
<dbReference type="PANTHER" id="PTHR44590">
    <property type="entry name" value="CARBOXYLIC ESTER HYDROLASE-RELATED"/>
    <property type="match status" value="1"/>
</dbReference>
<dbReference type="PROSITE" id="PS00941">
    <property type="entry name" value="CARBOXYLESTERASE_B_2"/>
    <property type="match status" value="1"/>
</dbReference>
<organism evidence="3 4">
    <name type="scientific">Plectus sambesii</name>
    <dbReference type="NCBI Taxonomy" id="2011161"/>
    <lineage>
        <taxon>Eukaryota</taxon>
        <taxon>Metazoa</taxon>
        <taxon>Ecdysozoa</taxon>
        <taxon>Nematoda</taxon>
        <taxon>Chromadorea</taxon>
        <taxon>Plectida</taxon>
        <taxon>Plectina</taxon>
        <taxon>Plectoidea</taxon>
        <taxon>Plectidae</taxon>
        <taxon>Plectus</taxon>
    </lineage>
</organism>
<name>A0A914WTT7_9BILA</name>
<dbReference type="InterPro" id="IPR029058">
    <property type="entry name" value="AB_hydrolase_fold"/>
</dbReference>
<feature type="domain" description="Carboxylesterase type B" evidence="2">
    <location>
        <begin position="24"/>
        <end position="539"/>
    </location>
</feature>
<dbReference type="Proteomes" id="UP000887566">
    <property type="component" value="Unplaced"/>
</dbReference>
<reference evidence="4" key="1">
    <citation type="submission" date="2022-11" db="UniProtKB">
        <authorList>
            <consortium name="WormBaseParasite"/>
        </authorList>
    </citation>
    <scope>IDENTIFICATION</scope>
</reference>
<evidence type="ECO:0000313" key="3">
    <source>
        <dbReference type="Proteomes" id="UP000887566"/>
    </source>
</evidence>
<dbReference type="SUPFAM" id="SSF53474">
    <property type="entry name" value="alpha/beta-Hydrolases"/>
    <property type="match status" value="1"/>
</dbReference>